<dbReference type="AlphaFoldDB" id="A0A8H7BXY5"/>
<evidence type="ECO:0000256" key="2">
    <source>
        <dbReference type="ARBA" id="ARBA00023242"/>
    </source>
</evidence>
<evidence type="ECO:0000256" key="1">
    <source>
        <dbReference type="ARBA" id="ARBA00023125"/>
    </source>
</evidence>
<proteinExistence type="predicted"/>
<dbReference type="Pfam" id="PF00505">
    <property type="entry name" value="HMG_box"/>
    <property type="match status" value="1"/>
</dbReference>
<keyword evidence="1 3" id="KW-0238">DNA-binding</keyword>
<feature type="compositionally biased region" description="Basic residues" evidence="4">
    <location>
        <begin position="48"/>
        <end position="59"/>
    </location>
</feature>
<evidence type="ECO:0000313" key="6">
    <source>
        <dbReference type="EMBL" id="KAF7730713.1"/>
    </source>
</evidence>
<feature type="region of interest" description="Disordered" evidence="4">
    <location>
        <begin position="44"/>
        <end position="64"/>
    </location>
</feature>
<organism evidence="6 7">
    <name type="scientific">Apophysomyces ossiformis</name>
    <dbReference type="NCBI Taxonomy" id="679940"/>
    <lineage>
        <taxon>Eukaryota</taxon>
        <taxon>Fungi</taxon>
        <taxon>Fungi incertae sedis</taxon>
        <taxon>Mucoromycota</taxon>
        <taxon>Mucoromycotina</taxon>
        <taxon>Mucoromycetes</taxon>
        <taxon>Mucorales</taxon>
        <taxon>Mucorineae</taxon>
        <taxon>Mucoraceae</taxon>
        <taxon>Apophysomyces</taxon>
    </lineage>
</organism>
<dbReference type="PROSITE" id="PS51257">
    <property type="entry name" value="PROKAR_LIPOPROTEIN"/>
    <property type="match status" value="1"/>
</dbReference>
<dbReference type="InterPro" id="IPR051356">
    <property type="entry name" value="SOX/SOX-like_TF"/>
</dbReference>
<dbReference type="PROSITE" id="PS50118">
    <property type="entry name" value="HMG_BOX_2"/>
    <property type="match status" value="1"/>
</dbReference>
<dbReference type="GO" id="GO:0000981">
    <property type="term" value="F:DNA-binding transcription factor activity, RNA polymerase II-specific"/>
    <property type="evidence" value="ECO:0007669"/>
    <property type="project" value="TreeGrafter"/>
</dbReference>
<dbReference type="GO" id="GO:0005634">
    <property type="term" value="C:nucleus"/>
    <property type="evidence" value="ECO:0007669"/>
    <property type="project" value="UniProtKB-UniRule"/>
</dbReference>
<dbReference type="OrthoDB" id="6247875at2759"/>
<evidence type="ECO:0000259" key="5">
    <source>
        <dbReference type="PROSITE" id="PS50118"/>
    </source>
</evidence>
<feature type="DNA-binding region" description="HMG box" evidence="3">
    <location>
        <begin position="66"/>
        <end position="134"/>
    </location>
</feature>
<dbReference type="SMART" id="SM00398">
    <property type="entry name" value="HMG"/>
    <property type="match status" value="1"/>
</dbReference>
<evidence type="ECO:0000256" key="3">
    <source>
        <dbReference type="PROSITE-ProRule" id="PRU00267"/>
    </source>
</evidence>
<protein>
    <recommendedName>
        <fullName evidence="5">HMG box domain-containing protein</fullName>
    </recommendedName>
</protein>
<keyword evidence="7" id="KW-1185">Reference proteome</keyword>
<dbReference type="PANTHER" id="PTHR45789">
    <property type="entry name" value="FI18025P1"/>
    <property type="match status" value="1"/>
</dbReference>
<dbReference type="GO" id="GO:0000978">
    <property type="term" value="F:RNA polymerase II cis-regulatory region sequence-specific DNA binding"/>
    <property type="evidence" value="ECO:0007669"/>
    <property type="project" value="TreeGrafter"/>
</dbReference>
<comment type="caution">
    <text evidence="6">The sequence shown here is derived from an EMBL/GenBank/DDBJ whole genome shotgun (WGS) entry which is preliminary data.</text>
</comment>
<reference evidence="6" key="1">
    <citation type="submission" date="2020-01" db="EMBL/GenBank/DDBJ databases">
        <title>Genome Sequencing of Three Apophysomyces-Like Fungal Strains Confirms a Novel Fungal Genus in the Mucoromycota with divergent Burkholderia-like Endosymbiotic Bacteria.</title>
        <authorList>
            <person name="Stajich J.E."/>
            <person name="Macias A.M."/>
            <person name="Carter-House D."/>
            <person name="Lovett B."/>
            <person name="Kasson L.R."/>
            <person name="Berry K."/>
            <person name="Grigoriev I."/>
            <person name="Chang Y."/>
            <person name="Spatafora J."/>
            <person name="Kasson M.T."/>
        </authorList>
    </citation>
    <scope>NUCLEOTIDE SEQUENCE</scope>
    <source>
        <strain evidence="6">NRRL A-21654</strain>
    </source>
</reference>
<name>A0A8H7BXY5_9FUNG</name>
<evidence type="ECO:0000313" key="7">
    <source>
        <dbReference type="Proteomes" id="UP000605846"/>
    </source>
</evidence>
<dbReference type="Gene3D" id="1.10.30.10">
    <property type="entry name" value="High mobility group box domain"/>
    <property type="match status" value="1"/>
</dbReference>
<dbReference type="PANTHER" id="PTHR45789:SF2">
    <property type="entry name" value="FI18025P1"/>
    <property type="match status" value="1"/>
</dbReference>
<gene>
    <name evidence="6" type="ORF">EC973_001662</name>
</gene>
<dbReference type="SUPFAM" id="SSF47095">
    <property type="entry name" value="HMG-box"/>
    <property type="match status" value="1"/>
</dbReference>
<evidence type="ECO:0000256" key="4">
    <source>
        <dbReference type="SAM" id="MobiDB-lite"/>
    </source>
</evidence>
<dbReference type="Proteomes" id="UP000605846">
    <property type="component" value="Unassembled WGS sequence"/>
</dbReference>
<feature type="domain" description="HMG box" evidence="5">
    <location>
        <begin position="66"/>
        <end position="134"/>
    </location>
</feature>
<dbReference type="InterPro" id="IPR036910">
    <property type="entry name" value="HMG_box_dom_sf"/>
</dbReference>
<accession>A0A8H7BXY5</accession>
<dbReference type="CDD" id="cd01389">
    <property type="entry name" value="HMG-box_ROX1-like"/>
    <property type="match status" value="1"/>
</dbReference>
<keyword evidence="2 3" id="KW-0539">Nucleus</keyword>
<dbReference type="InterPro" id="IPR009071">
    <property type="entry name" value="HMG_box_dom"/>
</dbReference>
<sequence>MDICERITTSITTTASTTSCSSSSSSSFPTLTANQLHDLLSLADKSRTDKKRRQRKRAIRRDPNHIPRPVNCFMAYRLEMLKLVRLHCPGANHRDISKVVAKWWGAESKEEKDKYREIASELSKQHAAMYPNYKYRPNQSRRLTKKREKKLQNKECDHSKVDFTDDAMVTSTLGSLSFEQHPSVPNHAYYYDRQPYQTKLTSHPVDQEQLHLYEPCDSALYLSYPATMNYSTSSPSTGSSSIYSDMSSSMDYWYSPVCPLLITPFNPADSSYSLFTANQVAAGPATSPVTKWTDQPWDSLHHYPIDDSFAPSLSYNDQ</sequence>
<dbReference type="EMBL" id="JABAYA010000014">
    <property type="protein sequence ID" value="KAF7730713.1"/>
    <property type="molecule type" value="Genomic_DNA"/>
</dbReference>